<dbReference type="Gene3D" id="3.20.80.10">
    <property type="entry name" value="Regulatory factor, effector binding domain"/>
    <property type="match status" value="1"/>
</dbReference>
<dbReference type="Pfam" id="PF06445">
    <property type="entry name" value="GyrI-like"/>
    <property type="match status" value="1"/>
</dbReference>
<evidence type="ECO:0000313" key="2">
    <source>
        <dbReference type="EMBL" id="MCF8715205.1"/>
    </source>
</evidence>
<dbReference type="SMART" id="SM00871">
    <property type="entry name" value="AraC_E_bind"/>
    <property type="match status" value="1"/>
</dbReference>
<dbReference type="EMBL" id="JAETXX010000006">
    <property type="protein sequence ID" value="MCF8715205.1"/>
    <property type="molecule type" value="Genomic_DNA"/>
</dbReference>
<proteinExistence type="predicted"/>
<dbReference type="InterPro" id="IPR029442">
    <property type="entry name" value="GyrI-like"/>
</dbReference>
<reference evidence="2 3" key="1">
    <citation type="submission" date="2021-01" db="EMBL/GenBank/DDBJ databases">
        <title>Genome sequencing of Joostella atrarenae M1-2 (= KCTC 23194).</title>
        <authorList>
            <person name="Zakaria M.R."/>
            <person name="Lam M.Q."/>
            <person name="Chong C.S."/>
        </authorList>
    </citation>
    <scope>NUCLEOTIDE SEQUENCE [LARGE SCALE GENOMIC DNA]</scope>
    <source>
        <strain evidence="2 3">M1-2</strain>
    </source>
</reference>
<dbReference type="InterPro" id="IPR011256">
    <property type="entry name" value="Reg_factor_effector_dom_sf"/>
</dbReference>
<dbReference type="InterPro" id="IPR010499">
    <property type="entry name" value="AraC_E-bd"/>
</dbReference>
<feature type="domain" description="AraC effector-binding" evidence="1">
    <location>
        <begin position="1"/>
        <end position="157"/>
    </location>
</feature>
<dbReference type="InterPro" id="IPR053182">
    <property type="entry name" value="YobU-like_regulator"/>
</dbReference>
<name>A0ABS9J457_9FLAO</name>
<dbReference type="Proteomes" id="UP000829517">
    <property type="component" value="Unassembled WGS sequence"/>
</dbReference>
<protein>
    <submittedName>
        <fullName evidence="2">GyrI-like domain-containing protein</fullName>
    </submittedName>
</protein>
<gene>
    <name evidence="2" type="ORF">JM658_10245</name>
</gene>
<organism evidence="2 3">
    <name type="scientific">Joostella atrarenae</name>
    <dbReference type="NCBI Taxonomy" id="679257"/>
    <lineage>
        <taxon>Bacteria</taxon>
        <taxon>Pseudomonadati</taxon>
        <taxon>Bacteroidota</taxon>
        <taxon>Flavobacteriia</taxon>
        <taxon>Flavobacteriales</taxon>
        <taxon>Flavobacteriaceae</taxon>
        <taxon>Joostella</taxon>
    </lineage>
</organism>
<dbReference type="RefSeq" id="WP_236959171.1">
    <property type="nucleotide sequence ID" value="NZ_JAETXX010000006.1"/>
</dbReference>
<dbReference type="SUPFAM" id="SSF55136">
    <property type="entry name" value="Probable bacterial effector-binding domain"/>
    <property type="match status" value="1"/>
</dbReference>
<sequence length="157" mass="18212">MEHRIETIDKIVLVGKYLEMSIAENKTATLWGSFMPEAIKIKNRVGADYFSVEEYDEDYFKEFVPTKNFKKWATVCVSIAEEVPQEFATLIVPKGKYAVFTYKGKSSEAFKAYQYIFGEWLSSTKNVLDHRPHFAIMGAKYKNDDPTSEEEIWIPIQ</sequence>
<dbReference type="PANTHER" id="PTHR36444:SF2">
    <property type="entry name" value="TRANSCRIPTIONAL REGULATOR PROTEIN YOBU-RELATED"/>
    <property type="match status" value="1"/>
</dbReference>
<evidence type="ECO:0000259" key="1">
    <source>
        <dbReference type="SMART" id="SM00871"/>
    </source>
</evidence>
<evidence type="ECO:0000313" key="3">
    <source>
        <dbReference type="Proteomes" id="UP000829517"/>
    </source>
</evidence>
<dbReference type="PANTHER" id="PTHR36444">
    <property type="entry name" value="TRANSCRIPTIONAL REGULATOR PROTEIN YOBU-RELATED"/>
    <property type="match status" value="1"/>
</dbReference>
<accession>A0ABS9J457</accession>
<comment type="caution">
    <text evidence="2">The sequence shown here is derived from an EMBL/GenBank/DDBJ whole genome shotgun (WGS) entry which is preliminary data.</text>
</comment>
<keyword evidence="3" id="KW-1185">Reference proteome</keyword>